<dbReference type="Proteomes" id="UP000606900">
    <property type="component" value="Unassembled WGS sequence"/>
</dbReference>
<dbReference type="EMBL" id="JADIIL010000014">
    <property type="protein sequence ID" value="MBF4474577.1"/>
    <property type="molecule type" value="Genomic_DNA"/>
</dbReference>
<protein>
    <submittedName>
        <fullName evidence="1">Uncharacterized protein</fullName>
    </submittedName>
</protein>
<dbReference type="RefSeq" id="WP_276698622.1">
    <property type="nucleotide sequence ID" value="NZ_JADIIL010000014.1"/>
</dbReference>
<reference evidence="1" key="1">
    <citation type="submission" date="2020-10" db="EMBL/GenBank/DDBJ databases">
        <title>Dehalococcoides mccartyi of a TCE/Cr reducing biochatode.</title>
        <authorList>
            <person name="Matturro B."/>
        </authorList>
    </citation>
    <scope>NUCLEOTIDE SEQUENCE</scope>
    <source>
        <strain evidence="1">Bin2</strain>
    </source>
</reference>
<dbReference type="AlphaFoldDB" id="A0A843AHF3"/>
<comment type="caution">
    <text evidence="1">The sequence shown here is derived from an EMBL/GenBank/DDBJ whole genome shotgun (WGS) entry which is preliminary data.</text>
</comment>
<organism evidence="1 2">
    <name type="scientific">Methanobacterium formicicum</name>
    <dbReference type="NCBI Taxonomy" id="2162"/>
    <lineage>
        <taxon>Archaea</taxon>
        <taxon>Methanobacteriati</taxon>
        <taxon>Methanobacteriota</taxon>
        <taxon>Methanomada group</taxon>
        <taxon>Methanobacteria</taxon>
        <taxon>Methanobacteriales</taxon>
        <taxon>Methanobacteriaceae</taxon>
        <taxon>Methanobacterium</taxon>
    </lineage>
</organism>
<accession>A0A843AHF3</accession>
<sequence>MTAELVIMNKEAIALAADSAATISTGKIYPTNKVFMLSKFCPVGIMIYGNGEIMRVPWEPIIKLFRDYISNDDPYKDLEDYAVAFIEFLDKNKYLFPEYQQNGWFGGMVSNHFTNIKNDYDRRIKILENAGVDIEGSVKTIEIKSCIDKLINKLENEDVVWNTISHAHRNWVQGVYYDIISEIRDEIFDDIQLDNESRRKLELIAVLGFYRHATGIVIAGFGVHNLFPVVVSYAVGGLVDNRLVYQKLKRDEMSFKKDGMIIPFAQSDVIDTFLNGIDPEFNEYLHEKVFPTVFESQDLLINSILNDLKKLKRNVDDDTFLKELQSKYGQFKNRVKPTLDKFKNNMMDIKVLRNRYPMISAVGFLPKDELAVMAESLLTLTSLKRRYSLDSLESVGGDIDVAVISKSDGFVWIKRKHYFDKKLNHHFFYNYFDQSKIRKNNGQK</sequence>
<evidence type="ECO:0000313" key="1">
    <source>
        <dbReference type="EMBL" id="MBF4474577.1"/>
    </source>
</evidence>
<name>A0A843AHF3_METFO</name>
<evidence type="ECO:0000313" key="2">
    <source>
        <dbReference type="Proteomes" id="UP000606900"/>
    </source>
</evidence>
<proteinExistence type="predicted"/>
<gene>
    <name evidence="1" type="ORF">ISP06_03770</name>
</gene>